<accession>A0A2Z4FN61</accession>
<sequence>MEIRCEKCSHIGPAASVDAGADGVMLTCENCGHQNLLSTGPAEAAFEKSAEARNDDGAPSSPGRHGARDAASLWLRKDALSALVPTPGDGARCLKCVHLLGFDLALTPEPEQNCSRCGLNQAEAAHYGPGEAPWERPTPGKDAAFEQAELLWAAIGEVEPGSAAAEHKLQNFVGFVVDEDLLELGIRKLRAHLVAFPEDETAVAQLGELATSMQSRVIVATARARADAQQFEQEVDRYRSRFITVAIILLAVMLVLFIVIYLGK</sequence>
<dbReference type="RefSeq" id="WP_111335318.1">
    <property type="nucleotide sequence ID" value="NZ_CP030032.1"/>
</dbReference>
<proteinExistence type="predicted"/>
<dbReference type="KEGG" id="bsed:DN745_12560"/>
<keyword evidence="2" id="KW-1185">Reference proteome</keyword>
<gene>
    <name evidence="1" type="ORF">DN745_12560</name>
</gene>
<protein>
    <submittedName>
        <fullName evidence="1">Uncharacterized protein</fullName>
    </submittedName>
</protein>
<dbReference type="OrthoDB" id="5507543at2"/>
<name>A0A2Z4FN61_9DELT</name>
<reference evidence="1 2" key="1">
    <citation type="submission" date="2018-06" db="EMBL/GenBank/DDBJ databases">
        <title>Lujinxingia sediminis gen. nov. sp. nov., a new facultative anaerobic member of the class Deltaproteobacteria, and proposal of Lujinxingaceae fam. nov.</title>
        <authorList>
            <person name="Guo L.-Y."/>
            <person name="Li C.-M."/>
            <person name="Wang S."/>
            <person name="Du Z.-J."/>
        </authorList>
    </citation>
    <scope>NUCLEOTIDE SEQUENCE [LARGE SCALE GENOMIC DNA]</scope>
    <source>
        <strain evidence="1 2">FA350</strain>
    </source>
</reference>
<dbReference type="Proteomes" id="UP000249799">
    <property type="component" value="Chromosome"/>
</dbReference>
<evidence type="ECO:0000313" key="1">
    <source>
        <dbReference type="EMBL" id="AWV90118.1"/>
    </source>
</evidence>
<evidence type="ECO:0000313" key="2">
    <source>
        <dbReference type="Proteomes" id="UP000249799"/>
    </source>
</evidence>
<organism evidence="1 2">
    <name type="scientific">Bradymonas sediminis</name>
    <dbReference type="NCBI Taxonomy" id="1548548"/>
    <lineage>
        <taxon>Bacteria</taxon>
        <taxon>Deltaproteobacteria</taxon>
        <taxon>Bradymonadales</taxon>
        <taxon>Bradymonadaceae</taxon>
        <taxon>Bradymonas</taxon>
    </lineage>
</organism>
<dbReference type="EMBL" id="CP030032">
    <property type="protein sequence ID" value="AWV90118.1"/>
    <property type="molecule type" value="Genomic_DNA"/>
</dbReference>
<dbReference type="AlphaFoldDB" id="A0A2Z4FN61"/>